<protein>
    <recommendedName>
        <fullName evidence="2">PKD domain-containing protein</fullName>
    </recommendedName>
</protein>
<feature type="compositionally biased region" description="Gly residues" evidence="1">
    <location>
        <begin position="279"/>
        <end position="289"/>
    </location>
</feature>
<feature type="compositionally biased region" description="Low complexity" evidence="1">
    <location>
        <begin position="290"/>
        <end position="299"/>
    </location>
</feature>
<dbReference type="SUPFAM" id="SSF49299">
    <property type="entry name" value="PKD domain"/>
    <property type="match status" value="1"/>
</dbReference>
<feature type="domain" description="PKD" evidence="2">
    <location>
        <begin position="41"/>
        <end position="96"/>
    </location>
</feature>
<evidence type="ECO:0000313" key="3">
    <source>
        <dbReference type="EMBL" id="RYU97754.1"/>
    </source>
</evidence>
<evidence type="ECO:0000259" key="2">
    <source>
        <dbReference type="PROSITE" id="PS50093"/>
    </source>
</evidence>
<dbReference type="CDD" id="cd00146">
    <property type="entry name" value="PKD"/>
    <property type="match status" value="1"/>
</dbReference>
<dbReference type="EMBL" id="SEWF01000001">
    <property type="protein sequence ID" value="RYU97754.1"/>
    <property type="molecule type" value="Genomic_DNA"/>
</dbReference>
<dbReference type="AlphaFoldDB" id="A0A4Q5M5N7"/>
<gene>
    <name evidence="3" type="ORF">EWM59_01135</name>
</gene>
<dbReference type="RefSeq" id="WP_165372077.1">
    <property type="nucleotide sequence ID" value="NZ_SEWF01000001.1"/>
</dbReference>
<organism evidence="3 4">
    <name type="scientific">Emticicia agri</name>
    <dbReference type="NCBI Taxonomy" id="2492393"/>
    <lineage>
        <taxon>Bacteria</taxon>
        <taxon>Pseudomonadati</taxon>
        <taxon>Bacteroidota</taxon>
        <taxon>Cytophagia</taxon>
        <taxon>Cytophagales</taxon>
        <taxon>Leadbetterellaceae</taxon>
        <taxon>Emticicia</taxon>
    </lineage>
</organism>
<proteinExistence type="predicted"/>
<dbReference type="Gene3D" id="2.60.40.10">
    <property type="entry name" value="Immunoglobulins"/>
    <property type="match status" value="1"/>
</dbReference>
<sequence length="964" mass="105064">MSGCDIRIKASIPTTGEETFTLDYLPNSINTFEDLGLEVVSNSGMPINNMSYLWTRPDGTTSTNSQLVVNKKGVYKVRLTVPNSTIGCSANTTLYVSNIEKEIWAKQLSTSYTDASPSQTQTQVTVVPIEYDGFIDIKMTDANGIPVTSPKYRTLISRLLIYQQVNGIRRSLKMHLFPSEEYMQTHIKISPADFTGLALFTDAKTDNFVGGHKYFNGAITKNYDIAKDLPCDETPDVDVSDKDVSVTDVLLKKKKPRWLENLLDFLQKNQTDCPHGNGSSNGSGTGGSNNGSSALNPSGAGSGSGAPTYGHGGVHIPPVIDPPQGDCPSDLALMSDLFTSLAKNAPQSGLVNFNATTNLYEITGDLEYFKSIYYLIESELKRIFPTNASNYNSPTAQQFLDAYNNLAAFYNQSNNNYTLSMSKLISNYTTPNCYYSNGTELIETTLKPKINSEITEIDKFKNTFGNDCGLAVYNLLKAKISAQGKNISDVLVLNQDEFTLSEVNVPALWNSLGGTTGTSDVTLSTCGIKVKLSLGFLKASLQFEKDNNALTIQYGIVPPPITDCISPTGGRLTENPIFPFVKEWMLNSLTQKGNSISSMSMVDCSTCSLTNMGDWGPEWGGRTYWLFKNSTGNSYWITREIGTTNYAYAYDPDPNSNANDHLTFTSWIPDFGEESTPGAKFSQYTANTFAGTVGVIAAAPLIVGSVGPAISNMTGSLTIRGVIEEVITNTLFSLATEDEFNPATLTKESVEGLFTSKLIDKVPSLIGKKFQIPAKVYSQLKNWLIEKGNTSISLDWLKSIRASASSLTDDVSNFANKALEKFDNLCSDIKDRVTVKGTSLKLFDTVDDVMKVFAKNNPLKTININGKFLAEVPGGNKSGRVKVFQGATEIDIRLYAESLAGGGLPMVKNGEIWSKIAPDGTKINLRNISTSADATGATWTIDLINEAKFEPLIKDAKIEIKFKP</sequence>
<dbReference type="Proteomes" id="UP000293162">
    <property type="component" value="Unassembled WGS sequence"/>
</dbReference>
<keyword evidence="4" id="KW-1185">Reference proteome</keyword>
<name>A0A4Q5M5N7_9BACT</name>
<evidence type="ECO:0000256" key="1">
    <source>
        <dbReference type="SAM" id="MobiDB-lite"/>
    </source>
</evidence>
<dbReference type="InterPro" id="IPR000601">
    <property type="entry name" value="PKD_dom"/>
</dbReference>
<comment type="caution">
    <text evidence="3">The sequence shown here is derived from an EMBL/GenBank/DDBJ whole genome shotgun (WGS) entry which is preliminary data.</text>
</comment>
<dbReference type="PROSITE" id="PS50093">
    <property type="entry name" value="PKD"/>
    <property type="match status" value="1"/>
</dbReference>
<accession>A0A4Q5M5N7</accession>
<dbReference type="InterPro" id="IPR013783">
    <property type="entry name" value="Ig-like_fold"/>
</dbReference>
<feature type="region of interest" description="Disordered" evidence="1">
    <location>
        <begin position="270"/>
        <end position="321"/>
    </location>
</feature>
<dbReference type="InterPro" id="IPR035986">
    <property type="entry name" value="PKD_dom_sf"/>
</dbReference>
<evidence type="ECO:0000313" key="4">
    <source>
        <dbReference type="Proteomes" id="UP000293162"/>
    </source>
</evidence>
<reference evidence="3 4" key="1">
    <citation type="submission" date="2019-02" db="EMBL/GenBank/DDBJ databases">
        <title>Bacterial novel species Emticicia sp. 17J42-9 isolated from soil.</title>
        <authorList>
            <person name="Jung H.-Y."/>
        </authorList>
    </citation>
    <scope>NUCLEOTIDE SEQUENCE [LARGE SCALE GENOMIC DNA]</scope>
    <source>
        <strain evidence="3 4">17J42-9</strain>
    </source>
</reference>